<evidence type="ECO:0000313" key="4">
    <source>
        <dbReference type="Proteomes" id="UP000332933"/>
    </source>
</evidence>
<proteinExistence type="predicted"/>
<keyword evidence="4" id="KW-1185">Reference proteome</keyword>
<dbReference type="EMBL" id="CAADRA010005211">
    <property type="protein sequence ID" value="VFT87070.1"/>
    <property type="molecule type" value="Genomic_DNA"/>
</dbReference>
<feature type="compositionally biased region" description="Basic and acidic residues" evidence="1">
    <location>
        <begin position="758"/>
        <end position="768"/>
    </location>
</feature>
<reference evidence="3 4" key="1">
    <citation type="submission" date="2019-03" db="EMBL/GenBank/DDBJ databases">
        <authorList>
            <person name="Gaulin E."/>
            <person name="Dumas B."/>
        </authorList>
    </citation>
    <scope>NUCLEOTIDE SEQUENCE [LARGE SCALE GENOMIC DNA]</scope>
    <source>
        <strain evidence="3">CBS 568.67</strain>
    </source>
</reference>
<dbReference type="Proteomes" id="UP000332933">
    <property type="component" value="Unassembled WGS sequence"/>
</dbReference>
<dbReference type="OrthoDB" id="10302226at2759"/>
<feature type="region of interest" description="Disordered" evidence="1">
    <location>
        <begin position="699"/>
        <end position="792"/>
    </location>
</feature>
<reference evidence="2" key="2">
    <citation type="submission" date="2019-06" db="EMBL/GenBank/DDBJ databases">
        <title>Genomics analysis of Aphanomyces spp. identifies a new class of oomycete effector associated with host adaptation.</title>
        <authorList>
            <person name="Gaulin E."/>
        </authorList>
    </citation>
    <scope>NUCLEOTIDE SEQUENCE</scope>
    <source>
        <strain evidence="2">CBS 578.67</strain>
    </source>
</reference>
<evidence type="ECO:0000313" key="2">
    <source>
        <dbReference type="EMBL" id="KAF0699229.1"/>
    </source>
</evidence>
<sequence>MLSHVARRHLSYQRRTALLEQFKKDPKEAAARLQQLASVGVLPSAKQVGDIAADLLHRGAGPDAAAVLRFSMENAIAVDYDKLLQSKLVHTEYKAIFADLIHAHPTKFPPAHVASIVRTYLADHQFTHAVQLFQLIQDTPIDIRVLNLQMMKHLTLLEGARARGIDPTHAQTLLFRFMCHKRFVDFAELVRAVDAVERDATSWVIKESLLRICKYAHQPWPQGRAQIRTILQYCLDHRVPFRTTLSLTVVFGSLRAKLRNYATSSSSSLDDAALVDLFLALLQDSASPPLIVPDVPSCMSAIYWCRKANDNGRAEAVFNVLFDHVVATTETTDETFDIYIYTTGFSIYAKTGNDARAKTLLAHFLAHGTSHVLPDQQLCHRILCCITSDAASWPLAEMFAYLHAHDVSVRRELRLIKWPAGVDVAYLYRVRDETMDAGTTTAAAGYYVPKLVARLCQTLQSDPALVARVTAYFDAPRAGNDAAALLEAIVAARPRAASLAAKTLGVELVTREPWTDADVEAVTALLTSCLDHHVEFGHMHTWHQVFEKMRAAKATPVSALTRTYLAMVDQELTPRHTNTSMAAMHACQDVGDYDLAMALFVEIRATKGGAVWDKFKYNNGVYLCAKTGNQALARDLVDEFMATPEFTPDTRLLSWVLRNIRTPATWDVQTIVAYFADHGVHPSDADYDTVFRLMGGGGAEWSPRFQSPTSRRREQDAPAEQQDAPAEQQDAPAEQQDAPAEQQDAPAEQQVIDQEQDIMDRPEEEPRVATEATATAAKTQKESGGGGFCTIM</sequence>
<dbReference type="InterPro" id="IPR011990">
    <property type="entry name" value="TPR-like_helical_dom_sf"/>
</dbReference>
<feature type="compositionally biased region" description="Gly residues" evidence="1">
    <location>
        <begin position="783"/>
        <end position="792"/>
    </location>
</feature>
<protein>
    <submittedName>
        <fullName evidence="3">Aste57867_10194 protein</fullName>
    </submittedName>
</protein>
<evidence type="ECO:0000256" key="1">
    <source>
        <dbReference type="SAM" id="MobiDB-lite"/>
    </source>
</evidence>
<dbReference type="EMBL" id="VJMH01005190">
    <property type="protein sequence ID" value="KAF0699229.1"/>
    <property type="molecule type" value="Genomic_DNA"/>
</dbReference>
<name>A0A485KQH6_9STRA</name>
<gene>
    <name evidence="3" type="primary">Aste57867_10194</name>
    <name evidence="2" type="ORF">As57867_010155</name>
    <name evidence="3" type="ORF">ASTE57867_10194</name>
</gene>
<organism evidence="3 4">
    <name type="scientific">Aphanomyces stellatus</name>
    <dbReference type="NCBI Taxonomy" id="120398"/>
    <lineage>
        <taxon>Eukaryota</taxon>
        <taxon>Sar</taxon>
        <taxon>Stramenopiles</taxon>
        <taxon>Oomycota</taxon>
        <taxon>Saprolegniomycetes</taxon>
        <taxon>Saprolegniales</taxon>
        <taxon>Verrucalvaceae</taxon>
        <taxon>Aphanomyces</taxon>
    </lineage>
</organism>
<evidence type="ECO:0000313" key="3">
    <source>
        <dbReference type="EMBL" id="VFT87070.1"/>
    </source>
</evidence>
<feature type="compositionally biased region" description="Low complexity" evidence="1">
    <location>
        <begin position="718"/>
        <end position="750"/>
    </location>
</feature>
<dbReference type="AlphaFoldDB" id="A0A485KQH6"/>
<feature type="compositionally biased region" description="Low complexity" evidence="1">
    <location>
        <begin position="769"/>
        <end position="778"/>
    </location>
</feature>
<accession>A0A485KQH6</accession>
<dbReference type="Gene3D" id="1.25.40.10">
    <property type="entry name" value="Tetratricopeptide repeat domain"/>
    <property type="match status" value="1"/>
</dbReference>